<protein>
    <recommendedName>
        <fullName evidence="4">Cytochrome P450</fullName>
    </recommendedName>
</protein>
<evidence type="ECO:0000313" key="3">
    <source>
        <dbReference type="Proteomes" id="UP000075604"/>
    </source>
</evidence>
<evidence type="ECO:0000256" key="1">
    <source>
        <dbReference type="ARBA" id="ARBA00010617"/>
    </source>
</evidence>
<dbReference type="GO" id="GO:0020037">
    <property type="term" value="F:heme binding"/>
    <property type="evidence" value="ECO:0007669"/>
    <property type="project" value="InterPro"/>
</dbReference>
<name>A0A150P6N1_SORCE</name>
<organism evidence="2 3">
    <name type="scientific">Sorangium cellulosum</name>
    <name type="common">Polyangium cellulosum</name>
    <dbReference type="NCBI Taxonomy" id="56"/>
    <lineage>
        <taxon>Bacteria</taxon>
        <taxon>Pseudomonadati</taxon>
        <taxon>Myxococcota</taxon>
        <taxon>Polyangia</taxon>
        <taxon>Polyangiales</taxon>
        <taxon>Polyangiaceae</taxon>
        <taxon>Sorangium</taxon>
    </lineage>
</organism>
<dbReference type="InterPro" id="IPR036396">
    <property type="entry name" value="Cyt_P450_sf"/>
</dbReference>
<evidence type="ECO:0008006" key="4">
    <source>
        <dbReference type="Google" id="ProtNLM"/>
    </source>
</evidence>
<comment type="similarity">
    <text evidence="1">Belongs to the cytochrome P450 family.</text>
</comment>
<reference evidence="2 3" key="1">
    <citation type="submission" date="2014-02" db="EMBL/GenBank/DDBJ databases">
        <title>The small core and large imbalanced accessory genome model reveals a collaborative survival strategy of Sorangium cellulosum strains in nature.</title>
        <authorList>
            <person name="Han K."/>
            <person name="Peng R."/>
            <person name="Blom J."/>
            <person name="Li Y.-Z."/>
        </authorList>
    </citation>
    <scope>NUCLEOTIDE SEQUENCE [LARGE SCALE GENOMIC DNA]</scope>
    <source>
        <strain evidence="2 3">So0157-18</strain>
    </source>
</reference>
<accession>A0A150P6N1</accession>
<dbReference type="PANTHER" id="PTHR46696:SF1">
    <property type="entry name" value="CYTOCHROME P450 YJIB-RELATED"/>
    <property type="match status" value="1"/>
</dbReference>
<proteinExistence type="inferred from homology"/>
<evidence type="ECO:0000313" key="2">
    <source>
        <dbReference type="EMBL" id="KYF51359.1"/>
    </source>
</evidence>
<dbReference type="InterPro" id="IPR002397">
    <property type="entry name" value="Cyt_P450_B"/>
</dbReference>
<dbReference type="Gene3D" id="1.10.630.10">
    <property type="entry name" value="Cytochrome P450"/>
    <property type="match status" value="1"/>
</dbReference>
<gene>
    <name evidence="2" type="ORF">BE04_37030</name>
</gene>
<dbReference type="EMBL" id="JELX01003772">
    <property type="protein sequence ID" value="KYF51359.1"/>
    <property type="molecule type" value="Genomic_DNA"/>
</dbReference>
<dbReference type="SUPFAM" id="SSF48264">
    <property type="entry name" value="Cytochrome P450"/>
    <property type="match status" value="1"/>
</dbReference>
<dbReference type="GO" id="GO:0005506">
    <property type="term" value="F:iron ion binding"/>
    <property type="evidence" value="ECO:0007669"/>
    <property type="project" value="InterPro"/>
</dbReference>
<comment type="caution">
    <text evidence="2">The sequence shown here is derived from an EMBL/GenBank/DDBJ whole genome shotgun (WGS) entry which is preliminary data.</text>
</comment>
<dbReference type="GO" id="GO:0016705">
    <property type="term" value="F:oxidoreductase activity, acting on paired donors, with incorporation or reduction of molecular oxygen"/>
    <property type="evidence" value="ECO:0007669"/>
    <property type="project" value="InterPro"/>
</dbReference>
<dbReference type="InterPro" id="IPR017972">
    <property type="entry name" value="Cyt_P450_CS"/>
</dbReference>
<dbReference type="GO" id="GO:0004497">
    <property type="term" value="F:monooxygenase activity"/>
    <property type="evidence" value="ECO:0007669"/>
    <property type="project" value="InterPro"/>
</dbReference>
<dbReference type="AlphaFoldDB" id="A0A150P6N1"/>
<dbReference type="Proteomes" id="UP000075604">
    <property type="component" value="Unassembled WGS sequence"/>
</dbReference>
<sequence>MVSETVEERRRRPLDNDILTLPIQAEEQGEAAYPPTSSLDLRRSADAGVAFGGGAHYCIGATLARLEGRIAIETLVSRFPERELAGPAVFAPRPSLRKMTSFPVRLRPARA</sequence>
<dbReference type="PRINTS" id="PR00359">
    <property type="entry name" value="BP450"/>
</dbReference>
<dbReference type="PANTHER" id="PTHR46696">
    <property type="entry name" value="P450, PUTATIVE (EUROFUNG)-RELATED"/>
    <property type="match status" value="1"/>
</dbReference>
<dbReference type="PROSITE" id="PS00086">
    <property type="entry name" value="CYTOCHROME_P450"/>
    <property type="match status" value="1"/>
</dbReference>